<dbReference type="RefSeq" id="WP_281488239.1">
    <property type="nucleotide sequence ID" value="NZ_JASATX010000002.1"/>
</dbReference>
<dbReference type="Gene3D" id="3.30.2310.20">
    <property type="entry name" value="RelE-like"/>
    <property type="match status" value="1"/>
</dbReference>
<sequence>MSRDSGRYRVEFTTAAAKELRKLDTGIRRRILLAIAVLEGDPRPDGCKKLVGESDAWRIRVGDYRVLYEVLDDVLVVTVVRVAHRREAYE</sequence>
<keyword evidence="4" id="KW-1185">Reference proteome</keyword>
<dbReference type="InterPro" id="IPR035093">
    <property type="entry name" value="RelE/ParE_toxin_dom_sf"/>
</dbReference>
<dbReference type="PANTHER" id="PTHR35601:SF1">
    <property type="entry name" value="TOXIN RELE"/>
    <property type="match status" value="1"/>
</dbReference>
<dbReference type="PANTHER" id="PTHR35601">
    <property type="entry name" value="TOXIN RELE"/>
    <property type="match status" value="1"/>
</dbReference>
<gene>
    <name evidence="3" type="ORF">QF206_05635</name>
</gene>
<dbReference type="EMBL" id="JASATX010000002">
    <property type="protein sequence ID" value="MDI2098446.1"/>
    <property type="molecule type" value="Genomic_DNA"/>
</dbReference>
<comment type="caution">
    <text evidence="3">The sequence shown here is derived from an EMBL/GenBank/DDBJ whole genome shotgun (WGS) entry which is preliminary data.</text>
</comment>
<keyword evidence="2" id="KW-1277">Toxin-antitoxin system</keyword>
<dbReference type="InterPro" id="IPR007712">
    <property type="entry name" value="RelE/ParE_toxin"/>
</dbReference>
<dbReference type="AlphaFoldDB" id="A0AAW6T5V0"/>
<accession>A0AAW6T5V0</accession>
<name>A0AAW6T5V0_9MICO</name>
<evidence type="ECO:0000313" key="3">
    <source>
        <dbReference type="EMBL" id="MDI2098446.1"/>
    </source>
</evidence>
<evidence type="ECO:0000256" key="2">
    <source>
        <dbReference type="ARBA" id="ARBA00022649"/>
    </source>
</evidence>
<comment type="similarity">
    <text evidence="1">Belongs to the RelE toxin family.</text>
</comment>
<dbReference type="SUPFAM" id="SSF143011">
    <property type="entry name" value="RelE-like"/>
    <property type="match status" value="1"/>
</dbReference>
<organism evidence="3 4">
    <name type="scientific">Ruicaihuangia caeni</name>
    <dbReference type="NCBI Taxonomy" id="3042517"/>
    <lineage>
        <taxon>Bacteria</taxon>
        <taxon>Bacillati</taxon>
        <taxon>Actinomycetota</taxon>
        <taxon>Actinomycetes</taxon>
        <taxon>Micrococcales</taxon>
        <taxon>Microbacteriaceae</taxon>
        <taxon>Ruicaihuangia</taxon>
    </lineage>
</organism>
<evidence type="ECO:0000313" key="4">
    <source>
        <dbReference type="Proteomes" id="UP001321506"/>
    </source>
</evidence>
<dbReference type="Pfam" id="PF05016">
    <property type="entry name" value="ParE_toxin"/>
    <property type="match status" value="1"/>
</dbReference>
<protein>
    <submittedName>
        <fullName evidence="3">Type II toxin-antitoxin system RelE/ParE family toxin</fullName>
    </submittedName>
</protein>
<dbReference type="Proteomes" id="UP001321506">
    <property type="component" value="Unassembled WGS sequence"/>
</dbReference>
<proteinExistence type="inferred from homology"/>
<evidence type="ECO:0000256" key="1">
    <source>
        <dbReference type="ARBA" id="ARBA00006226"/>
    </source>
</evidence>
<reference evidence="3 4" key="1">
    <citation type="submission" date="2023-04" db="EMBL/GenBank/DDBJ databases">
        <title>Klugiella caeni sp. nov. isolated from the sludge of biochemical tank.</title>
        <authorList>
            <person name="Geng K."/>
        </authorList>
    </citation>
    <scope>NUCLEOTIDE SEQUENCE [LARGE SCALE GENOMIC DNA]</scope>
    <source>
        <strain evidence="3 4">YN-L-19</strain>
    </source>
</reference>